<evidence type="ECO:0000313" key="2">
    <source>
        <dbReference type="Proteomes" id="UP000198992"/>
    </source>
</evidence>
<name>A0A1H4WX47_9BRAD</name>
<dbReference type="Proteomes" id="UP000198992">
    <property type="component" value="Unassembled WGS sequence"/>
</dbReference>
<organism evidence="1 2">
    <name type="scientific">Bradyrhizobium erythrophlei</name>
    <dbReference type="NCBI Taxonomy" id="1437360"/>
    <lineage>
        <taxon>Bacteria</taxon>
        <taxon>Pseudomonadati</taxon>
        <taxon>Pseudomonadota</taxon>
        <taxon>Alphaproteobacteria</taxon>
        <taxon>Hyphomicrobiales</taxon>
        <taxon>Nitrobacteraceae</taxon>
        <taxon>Bradyrhizobium</taxon>
    </lineage>
</organism>
<reference evidence="1 2" key="1">
    <citation type="submission" date="2016-10" db="EMBL/GenBank/DDBJ databases">
        <authorList>
            <person name="de Groot N.N."/>
        </authorList>
    </citation>
    <scope>NUCLEOTIDE SEQUENCE [LARGE SCALE GENOMIC DNA]</scope>
    <source>
        <strain evidence="1 2">MT12</strain>
    </source>
</reference>
<protein>
    <submittedName>
        <fullName evidence="1">Uncharacterized protein</fullName>
    </submittedName>
</protein>
<accession>A0A1H4WX47</accession>
<proteinExistence type="predicted"/>
<gene>
    <name evidence="1" type="ORF">SAMN05444164_3283</name>
</gene>
<sequence>MKPIASGTAWRIIVSYQRRYRWHQPIILDVRFGNGVFCCSSRRSGCIRSLGVFLLGASDAMSLACSIPDGLDMLPEITEAEATGEVAAIYRRIRETQGSPVVNLIWRHLATIEGALSWAWPQVETGRPTIEAAMNPMFNFIDQCVARHSLAIGVSLTSPSPSAIDVLLAYDRGNCWNLLATTILVAVRAGSPLPSIGYEAAPLPPIRGAVPALRRYLELDARQRAQVDELSRVGPGAFSGVLPSLWLHLANWPDLLSEVAASCPPTLASTQFRAACDEVMERAAVILGLAPLRKAGPAPIDLSIGAFRQRLPEMLLIGRVLIKATGG</sequence>
<dbReference type="AlphaFoldDB" id="A0A1H4WX47"/>
<evidence type="ECO:0000313" key="1">
    <source>
        <dbReference type="EMBL" id="SEC97926.1"/>
    </source>
</evidence>
<dbReference type="EMBL" id="FNTH01000001">
    <property type="protein sequence ID" value="SEC97926.1"/>
    <property type="molecule type" value="Genomic_DNA"/>
</dbReference>